<dbReference type="InterPro" id="IPR014718">
    <property type="entry name" value="GH-type_carb-bd"/>
</dbReference>
<gene>
    <name evidence="7" type="ORF">KB893_000550</name>
    <name evidence="6" type="ORF">KB893_07870</name>
</gene>
<dbReference type="InterPro" id="IPR011013">
    <property type="entry name" value="Gal_mutarotase_sf_dom"/>
</dbReference>
<dbReference type="GO" id="GO:0005975">
    <property type="term" value="P:carbohydrate metabolic process"/>
    <property type="evidence" value="ECO:0007669"/>
    <property type="project" value="InterPro"/>
</dbReference>
<keyword evidence="3 4" id="KW-0413">Isomerase</keyword>
<dbReference type="PANTHER" id="PTHR11122">
    <property type="entry name" value="APOSPORY-ASSOCIATED PROTEIN C-RELATED"/>
    <property type="match status" value="1"/>
</dbReference>
<dbReference type="Gene3D" id="2.70.98.10">
    <property type="match status" value="1"/>
</dbReference>
<evidence type="ECO:0000256" key="4">
    <source>
        <dbReference type="PIRNR" id="PIRNR016020"/>
    </source>
</evidence>
<proteinExistence type="inferred from homology"/>
<reference evidence="7 8" key="1">
    <citation type="journal article" date="2021" name="Microbiol. Resour. Announc.">
        <title>Draft Genome Sequence of Coralloluteibacterium stylophorae LMG 29479T.</title>
        <authorList>
            <person name="Karlyshev A.V."/>
            <person name="Kudryashova E.B."/>
            <person name="Ariskina E.V."/>
            <person name="Conroy A.P."/>
            <person name="Abidueva E.Y."/>
        </authorList>
    </citation>
    <scope>NUCLEOTIDE SEQUENCE [LARGE SCALE GENOMIC DNA]</scope>
    <source>
        <strain evidence="7 8">LMG 29479</strain>
    </source>
</reference>
<dbReference type="PIRSF" id="PIRSF016020">
    <property type="entry name" value="PHexose_mutarotase"/>
    <property type="match status" value="1"/>
</dbReference>
<accession>A0A8J7VT29</accession>
<evidence type="ECO:0000256" key="3">
    <source>
        <dbReference type="ARBA" id="ARBA00023235"/>
    </source>
</evidence>
<dbReference type="GO" id="GO:0030246">
    <property type="term" value="F:carbohydrate binding"/>
    <property type="evidence" value="ECO:0007669"/>
    <property type="project" value="UniProtKB-UniRule"/>
</dbReference>
<comment type="similarity">
    <text evidence="2 4">Belongs to the glucose-6-phosphate 1-epimerase family.</text>
</comment>
<evidence type="ECO:0000313" key="8">
    <source>
        <dbReference type="Proteomes" id="UP000675747"/>
    </source>
</evidence>
<evidence type="ECO:0000313" key="7">
    <source>
        <dbReference type="EMBL" id="MBS7455626.1"/>
    </source>
</evidence>
<dbReference type="SUPFAM" id="SSF74650">
    <property type="entry name" value="Galactose mutarotase-like"/>
    <property type="match status" value="1"/>
</dbReference>
<sequence length="288" mass="31185">MPTRHVPTPTTFLDMPALRIETPASTAVLSLFGAQLLSFVPKGGQDLLWVSPQTRRPPAPIRGGVPLCWPWFGRQGQAADAPAHGLVRTLQWSLITAVQDADGSVALELAPPRIDATPLRARLRIRVGAGFEQALETYNAGDVPVRFTQALHSYFAVGDATRVRVEGLDGLDYLDKFDGFARHVQKGDWTLADARDPGRSDRIYLGAGGRYVLCDPAEGRAIEVRTGGSRNVVVWNPGEAATRDFADLAPDAWRRFLCVEAANSESEAVELAPGASHALRQTVTLLEA</sequence>
<dbReference type="InterPro" id="IPR025532">
    <property type="entry name" value="G6P_1-epimerase"/>
</dbReference>
<name>A0A8J7VT29_9GAMM</name>
<keyword evidence="8" id="KW-1185">Reference proteome</keyword>
<comment type="caution">
    <text evidence="6">The sequence shown here is derived from an EMBL/GenBank/DDBJ whole genome shotgun (WGS) entry which is preliminary data.</text>
</comment>
<dbReference type="PANTHER" id="PTHR11122:SF13">
    <property type="entry name" value="GLUCOSE-6-PHOSPHATE 1-EPIMERASE"/>
    <property type="match status" value="1"/>
</dbReference>
<feature type="active site" evidence="5">
    <location>
        <position position="152"/>
    </location>
</feature>
<dbReference type="CDD" id="cd09020">
    <property type="entry name" value="D-hex-6-P-epi_like"/>
    <property type="match status" value="1"/>
</dbReference>
<dbReference type="Pfam" id="PF01263">
    <property type="entry name" value="Aldose_epim"/>
    <property type="match status" value="1"/>
</dbReference>
<reference evidence="6" key="2">
    <citation type="submission" date="2021-04" db="EMBL/GenBank/DDBJ databases">
        <authorList>
            <person name="Karlyshev A.V."/>
        </authorList>
    </citation>
    <scope>NUCLEOTIDE SEQUENCE</scope>
    <source>
        <strain evidence="6">LMG 29479</strain>
    </source>
</reference>
<organism evidence="6">
    <name type="scientific">Coralloluteibacterium stylophorae</name>
    <dbReference type="NCBI Taxonomy" id="1776034"/>
    <lineage>
        <taxon>Bacteria</taxon>
        <taxon>Pseudomonadati</taxon>
        <taxon>Pseudomonadota</taxon>
        <taxon>Gammaproteobacteria</taxon>
        <taxon>Lysobacterales</taxon>
        <taxon>Lysobacteraceae</taxon>
        <taxon>Coralloluteibacterium</taxon>
    </lineage>
</organism>
<dbReference type="GO" id="GO:0047938">
    <property type="term" value="F:glucose-6-phosphate 1-epimerase activity"/>
    <property type="evidence" value="ECO:0007669"/>
    <property type="project" value="UniProtKB-UniRule"/>
</dbReference>
<dbReference type="AlphaFoldDB" id="A0A8J7VT29"/>
<dbReference type="RefSeq" id="WP_211926372.1">
    <property type="nucleotide sequence ID" value="NZ_JAGQFT020000001.1"/>
</dbReference>
<evidence type="ECO:0000256" key="5">
    <source>
        <dbReference type="PIRSR" id="PIRSR016020-1"/>
    </source>
</evidence>
<dbReference type="EMBL" id="JAGQFT010000051">
    <property type="protein sequence ID" value="MBR0562429.1"/>
    <property type="molecule type" value="Genomic_DNA"/>
</dbReference>
<evidence type="ECO:0000313" key="6">
    <source>
        <dbReference type="EMBL" id="MBR0562429.1"/>
    </source>
</evidence>
<feature type="active site" evidence="5">
    <location>
        <position position="260"/>
    </location>
</feature>
<dbReference type="InterPro" id="IPR008183">
    <property type="entry name" value="Aldose_1/G6P_1-epimerase"/>
</dbReference>
<dbReference type="Proteomes" id="UP000675747">
    <property type="component" value="Unassembled WGS sequence"/>
</dbReference>
<dbReference type="EMBL" id="JAGQFT020000001">
    <property type="protein sequence ID" value="MBS7455626.1"/>
    <property type="molecule type" value="Genomic_DNA"/>
</dbReference>
<dbReference type="EC" id="5.1.3.15" evidence="4"/>
<evidence type="ECO:0000256" key="1">
    <source>
        <dbReference type="ARBA" id="ARBA00001096"/>
    </source>
</evidence>
<evidence type="ECO:0000256" key="2">
    <source>
        <dbReference type="ARBA" id="ARBA00005866"/>
    </source>
</evidence>
<comment type="catalytic activity">
    <reaction evidence="1">
        <text>alpha-D-glucose 6-phosphate = beta-D-glucose 6-phosphate</text>
        <dbReference type="Rhea" id="RHEA:16249"/>
        <dbReference type="ChEBI" id="CHEBI:58225"/>
        <dbReference type="ChEBI" id="CHEBI:58247"/>
        <dbReference type="EC" id="5.1.3.15"/>
    </reaction>
</comment>
<protein>
    <recommendedName>
        <fullName evidence="4">Putative glucose-6-phosphate 1-epimerase</fullName>
        <ecNumber evidence="4">5.1.3.15</ecNumber>
    </recommendedName>
</protein>